<feature type="region of interest" description="Disordered" evidence="1">
    <location>
        <begin position="210"/>
        <end position="242"/>
    </location>
</feature>
<keyword evidence="3" id="KW-1185">Reference proteome</keyword>
<dbReference type="Proteomes" id="UP000291116">
    <property type="component" value="Unassembled WGS sequence"/>
</dbReference>
<feature type="compositionally biased region" description="Low complexity" evidence="1">
    <location>
        <begin position="44"/>
        <end position="63"/>
    </location>
</feature>
<dbReference type="EMBL" id="CAACVS010000344">
    <property type="protein sequence ID" value="VEU41329.1"/>
    <property type="molecule type" value="Genomic_DNA"/>
</dbReference>
<dbReference type="AlphaFoldDB" id="A0A448ZH20"/>
<sequence length="448" mass="49091">MDALKRFLEFSGLSRRSPPAARREPGGEPERKRRRPGSIETESSDAGAAVVAARSAHAAAPESVPVFVSVSVPPIEETPVAARDRTAPETVPPDPASARDPTGAGPASSRGGCPSPCPQWLLSPPSEGGGCLGRVFRFLDPGLDFPSSRLVHPVWNEWVECLLALSSEETNIWMSRLEVRDGTGTGTGNGGDASGEYRNRLEKDLAMVRETTEEERERSNNNNNNGILGGNQQQQQQQQQHPIQEDMFEIKPHHLWRRTDVEPGRQGRYSMNDWSHRPHIVSARIVLNVRNAYRLLAFRYGIRSEMFQFGGRWYYFCIGAGTFGAGTGNTVFGIELLECQEGQQNNAAVGPQQRRDPGGFSTTRVGFPALIRYRTTFRAASGAYRPLELAAAVPEGFPCWPSGTNGNARMSYEYIPLASAGLALGPPPSCPHLRIAVEMEHMGFGYCQ</sequence>
<feature type="region of interest" description="Disordered" evidence="1">
    <location>
        <begin position="1"/>
        <end position="63"/>
    </location>
</feature>
<evidence type="ECO:0000313" key="2">
    <source>
        <dbReference type="EMBL" id="VEU41329.1"/>
    </source>
</evidence>
<accession>A0A448ZH20</accession>
<name>A0A448ZH20_9STRA</name>
<feature type="compositionally biased region" description="Basic and acidic residues" evidence="1">
    <location>
        <begin position="21"/>
        <end position="31"/>
    </location>
</feature>
<evidence type="ECO:0000313" key="3">
    <source>
        <dbReference type="Proteomes" id="UP000291116"/>
    </source>
</evidence>
<protein>
    <submittedName>
        <fullName evidence="2">Uncharacterized protein</fullName>
    </submittedName>
</protein>
<feature type="compositionally biased region" description="Basic and acidic residues" evidence="1">
    <location>
        <begin position="210"/>
        <end position="219"/>
    </location>
</feature>
<proteinExistence type="predicted"/>
<feature type="compositionally biased region" description="Low complexity" evidence="1">
    <location>
        <begin position="220"/>
        <end position="240"/>
    </location>
</feature>
<evidence type="ECO:0000256" key="1">
    <source>
        <dbReference type="SAM" id="MobiDB-lite"/>
    </source>
</evidence>
<gene>
    <name evidence="2" type="ORF">PSNMU_V1.4_AUG-EV-PASAV3_0082420</name>
</gene>
<reference evidence="2 3" key="1">
    <citation type="submission" date="2019-01" db="EMBL/GenBank/DDBJ databases">
        <authorList>
            <person name="Ferrante I. M."/>
        </authorList>
    </citation>
    <scope>NUCLEOTIDE SEQUENCE [LARGE SCALE GENOMIC DNA]</scope>
    <source>
        <strain evidence="2 3">B856</strain>
    </source>
</reference>
<organism evidence="2 3">
    <name type="scientific">Pseudo-nitzschia multistriata</name>
    <dbReference type="NCBI Taxonomy" id="183589"/>
    <lineage>
        <taxon>Eukaryota</taxon>
        <taxon>Sar</taxon>
        <taxon>Stramenopiles</taxon>
        <taxon>Ochrophyta</taxon>
        <taxon>Bacillariophyta</taxon>
        <taxon>Bacillariophyceae</taxon>
        <taxon>Bacillariophycidae</taxon>
        <taxon>Bacillariales</taxon>
        <taxon>Bacillariaceae</taxon>
        <taxon>Pseudo-nitzschia</taxon>
    </lineage>
</organism>
<feature type="region of interest" description="Disordered" evidence="1">
    <location>
        <begin position="78"/>
        <end position="121"/>
    </location>
</feature>